<organism evidence="1 2">
    <name type="scientific">Aromatoleum aromaticum (strain DSM 19018 / LMG 30748 / EbN1)</name>
    <name type="common">Azoarcus sp. (strain EbN1)</name>
    <dbReference type="NCBI Taxonomy" id="76114"/>
    <lineage>
        <taxon>Bacteria</taxon>
        <taxon>Pseudomonadati</taxon>
        <taxon>Pseudomonadota</taxon>
        <taxon>Betaproteobacteria</taxon>
        <taxon>Rhodocyclales</taxon>
        <taxon>Rhodocyclaceae</taxon>
        <taxon>Aromatoleum</taxon>
    </lineage>
</organism>
<dbReference type="HOGENOM" id="CLU_2821734_0_0_4"/>
<gene>
    <name evidence="1" type="ORF">ebB221</name>
</gene>
<evidence type="ECO:0000313" key="2">
    <source>
        <dbReference type="Proteomes" id="UP000006552"/>
    </source>
</evidence>
<reference evidence="1 2" key="1">
    <citation type="journal article" date="2005" name="Arch. Microbiol.">
        <title>The genome sequence of an anaerobic aromatic-degrading denitrifying bacterium, strain EbN1.</title>
        <authorList>
            <person name="Rabus R."/>
            <person name="Kube M."/>
            <person name="Heider J."/>
            <person name="Beck A."/>
            <person name="Heitmann K."/>
            <person name="Widdel F."/>
            <person name="Reinhardt R."/>
        </authorList>
    </citation>
    <scope>NUCLEOTIDE SEQUENCE [LARGE SCALE GENOMIC DNA]</scope>
    <source>
        <strain evidence="1 2">EbN1</strain>
    </source>
</reference>
<keyword evidence="2" id="KW-1185">Reference proteome</keyword>
<dbReference type="AlphaFoldDB" id="Q5NZ46"/>
<accession>Q5NZ46</accession>
<dbReference type="EMBL" id="CR555306">
    <property type="protein sequence ID" value="CAI09668.1"/>
    <property type="molecule type" value="Genomic_DNA"/>
</dbReference>
<protein>
    <submittedName>
        <fullName evidence="1">Uncharacterized protein</fullName>
    </submittedName>
</protein>
<dbReference type="Proteomes" id="UP000006552">
    <property type="component" value="Chromosome"/>
</dbReference>
<evidence type="ECO:0000313" key="1">
    <source>
        <dbReference type="EMBL" id="CAI09668.1"/>
    </source>
</evidence>
<proteinExistence type="predicted"/>
<dbReference type="STRING" id="76114.ebB221"/>
<dbReference type="KEGG" id="eba:ebB221"/>
<sequence>MTSQARNGVQAVARIVILPFGQIMRYSLPISPWAGSSGRKLLVTTGNCSATGIFASRLAPAWEVFP</sequence>
<name>Q5NZ46_AROAE</name>